<dbReference type="SUPFAM" id="SSF56112">
    <property type="entry name" value="Protein kinase-like (PK-like)"/>
    <property type="match status" value="1"/>
</dbReference>
<dbReference type="GO" id="GO:0005524">
    <property type="term" value="F:ATP binding"/>
    <property type="evidence" value="ECO:0007669"/>
    <property type="project" value="InterPro"/>
</dbReference>
<gene>
    <name evidence="3" type="ORF">CYCCA115_LOCUS15262</name>
</gene>
<sequence length="415" mass="47307">MYNEMPKVRAKFPAREHPRFLYYDVETNVVKTGSSLAEPKIPTKLEPAAESFPNKSSSSSRDDDAEICQPMHDWQTRIFPNCNLSHELSLQPETGSVQFIACGGDRCAFRIQDQSQEVVLKMSKFKKEFVPYRYEDARHDGMAMERLQASPYILDIYGYCGLSQVIEPGDEGGGALHDLIKTTRLKGGETLSTIDRMKILYQIASGVADMHSFENDGLVSLVHNDICCHQFILTKEVYKLNDFHLSQFQRKNRKTQEVCPSHNGYSDWYKVIRSPEEIAYKLGQTKQSKTLLEKTDVYTLGNVMYYVFTMHWLFQEVSTAVAALKITTGERSPFPESILQSQDRATRAMRKAIEMCWTHDPGERPTAKEVRQFLGKELQAVLGVKDLGIVRVDSIEPLPVGYRYSDSDFNSMFKG</sequence>
<evidence type="ECO:0000256" key="1">
    <source>
        <dbReference type="SAM" id="MobiDB-lite"/>
    </source>
</evidence>
<dbReference type="InterPro" id="IPR001245">
    <property type="entry name" value="Ser-Thr/Tyr_kinase_cat_dom"/>
</dbReference>
<accession>A0AAD2FW89</accession>
<dbReference type="Pfam" id="PF07714">
    <property type="entry name" value="PK_Tyr_Ser-Thr"/>
    <property type="match status" value="1"/>
</dbReference>
<dbReference type="AlphaFoldDB" id="A0AAD2FW89"/>
<reference evidence="3" key="1">
    <citation type="submission" date="2023-08" db="EMBL/GenBank/DDBJ databases">
        <authorList>
            <person name="Audoor S."/>
            <person name="Bilcke G."/>
        </authorList>
    </citation>
    <scope>NUCLEOTIDE SEQUENCE</scope>
</reference>
<organism evidence="3 4">
    <name type="scientific">Cylindrotheca closterium</name>
    <dbReference type="NCBI Taxonomy" id="2856"/>
    <lineage>
        <taxon>Eukaryota</taxon>
        <taxon>Sar</taxon>
        <taxon>Stramenopiles</taxon>
        <taxon>Ochrophyta</taxon>
        <taxon>Bacillariophyta</taxon>
        <taxon>Bacillariophyceae</taxon>
        <taxon>Bacillariophycidae</taxon>
        <taxon>Bacillariales</taxon>
        <taxon>Bacillariaceae</taxon>
        <taxon>Cylindrotheca</taxon>
    </lineage>
</organism>
<evidence type="ECO:0000259" key="2">
    <source>
        <dbReference type="PROSITE" id="PS50011"/>
    </source>
</evidence>
<dbReference type="GO" id="GO:0005737">
    <property type="term" value="C:cytoplasm"/>
    <property type="evidence" value="ECO:0007669"/>
    <property type="project" value="TreeGrafter"/>
</dbReference>
<dbReference type="InterPro" id="IPR011009">
    <property type="entry name" value="Kinase-like_dom_sf"/>
</dbReference>
<evidence type="ECO:0000313" key="3">
    <source>
        <dbReference type="EMBL" id="CAJ1954671.1"/>
    </source>
</evidence>
<evidence type="ECO:0000313" key="4">
    <source>
        <dbReference type="Proteomes" id="UP001295423"/>
    </source>
</evidence>
<dbReference type="InterPro" id="IPR000719">
    <property type="entry name" value="Prot_kinase_dom"/>
</dbReference>
<dbReference type="Proteomes" id="UP001295423">
    <property type="component" value="Unassembled WGS sequence"/>
</dbReference>
<dbReference type="InterPro" id="IPR050167">
    <property type="entry name" value="Ser_Thr_protein_kinase"/>
</dbReference>
<keyword evidence="4" id="KW-1185">Reference proteome</keyword>
<feature type="domain" description="Protein kinase" evidence="2">
    <location>
        <begin position="94"/>
        <end position="374"/>
    </location>
</feature>
<dbReference type="EMBL" id="CAKOGP040001869">
    <property type="protein sequence ID" value="CAJ1954671.1"/>
    <property type="molecule type" value="Genomic_DNA"/>
</dbReference>
<name>A0AAD2FW89_9STRA</name>
<dbReference type="Gene3D" id="1.10.510.10">
    <property type="entry name" value="Transferase(Phosphotransferase) domain 1"/>
    <property type="match status" value="1"/>
</dbReference>
<protein>
    <recommendedName>
        <fullName evidence="2">Protein kinase domain-containing protein</fullName>
    </recommendedName>
</protein>
<feature type="region of interest" description="Disordered" evidence="1">
    <location>
        <begin position="41"/>
        <end position="65"/>
    </location>
</feature>
<dbReference type="PANTHER" id="PTHR23257:SF969">
    <property type="entry name" value="INTEGRIN-LINKED PROTEIN KINASE"/>
    <property type="match status" value="1"/>
</dbReference>
<dbReference type="PANTHER" id="PTHR23257">
    <property type="entry name" value="SERINE-THREONINE PROTEIN KINASE"/>
    <property type="match status" value="1"/>
</dbReference>
<dbReference type="GO" id="GO:0007165">
    <property type="term" value="P:signal transduction"/>
    <property type="evidence" value="ECO:0007669"/>
    <property type="project" value="TreeGrafter"/>
</dbReference>
<dbReference type="PROSITE" id="PS50011">
    <property type="entry name" value="PROTEIN_KINASE_DOM"/>
    <property type="match status" value="1"/>
</dbReference>
<comment type="caution">
    <text evidence="3">The sequence shown here is derived from an EMBL/GenBank/DDBJ whole genome shotgun (WGS) entry which is preliminary data.</text>
</comment>
<dbReference type="GO" id="GO:0004672">
    <property type="term" value="F:protein kinase activity"/>
    <property type="evidence" value="ECO:0007669"/>
    <property type="project" value="InterPro"/>
</dbReference>
<proteinExistence type="predicted"/>